<proteinExistence type="predicted"/>
<dbReference type="RefSeq" id="WP_106143231.1">
    <property type="nucleotide sequence ID" value="NZ_PVYX01000001.1"/>
</dbReference>
<organism evidence="1 2">
    <name type="scientific">Flagellimonas meridianipacifica</name>
    <dbReference type="NCBI Taxonomy" id="1080225"/>
    <lineage>
        <taxon>Bacteria</taxon>
        <taxon>Pseudomonadati</taxon>
        <taxon>Bacteroidota</taxon>
        <taxon>Flavobacteriia</taxon>
        <taxon>Flavobacteriales</taxon>
        <taxon>Flavobacteriaceae</taxon>
        <taxon>Flagellimonas</taxon>
    </lineage>
</organism>
<evidence type="ECO:0000313" key="1">
    <source>
        <dbReference type="EMBL" id="PRX56237.1"/>
    </source>
</evidence>
<dbReference type="Proteomes" id="UP000237640">
    <property type="component" value="Unassembled WGS sequence"/>
</dbReference>
<name>A0A2T0MF77_9FLAO</name>
<dbReference type="OrthoDB" id="1176669at2"/>
<gene>
    <name evidence="1" type="ORF">CLV81_0231</name>
</gene>
<dbReference type="EMBL" id="PVYX01000001">
    <property type="protein sequence ID" value="PRX56237.1"/>
    <property type="molecule type" value="Genomic_DNA"/>
</dbReference>
<dbReference type="AlphaFoldDB" id="A0A2T0MF77"/>
<accession>A0A2T0MF77</accession>
<reference evidence="1 2" key="1">
    <citation type="submission" date="2018-03" db="EMBL/GenBank/DDBJ databases">
        <title>Genomic Encyclopedia of Archaeal and Bacterial Type Strains, Phase II (KMG-II): from individual species to whole genera.</title>
        <authorList>
            <person name="Goeker M."/>
        </authorList>
    </citation>
    <scope>NUCLEOTIDE SEQUENCE [LARGE SCALE GENOMIC DNA]</scope>
    <source>
        <strain evidence="1 2">DSM 25027</strain>
    </source>
</reference>
<evidence type="ECO:0000313" key="2">
    <source>
        <dbReference type="Proteomes" id="UP000237640"/>
    </source>
</evidence>
<sequence>MSEVGALLRYLKKRDKGADILIEGNTYTSEQIKLAQQLLTDAQKELYQSRKKPKLSRRRAFIVILEEGYYDVKEYPKELTLESIHRKASQRFEFSHRAMNSFTTPNEVHPKDPCRHYENDGLRKAKYRQTLAHLVTYSQLYFEIKEAALSLEVTYRDVLQC</sequence>
<protein>
    <submittedName>
        <fullName evidence="1">Uncharacterized protein</fullName>
    </submittedName>
</protein>
<keyword evidence="2" id="KW-1185">Reference proteome</keyword>
<comment type="caution">
    <text evidence="1">The sequence shown here is derived from an EMBL/GenBank/DDBJ whole genome shotgun (WGS) entry which is preliminary data.</text>
</comment>